<feature type="compositionally biased region" description="Polar residues" evidence="2">
    <location>
        <begin position="75"/>
        <end position="89"/>
    </location>
</feature>
<dbReference type="Proteomes" id="UP000054248">
    <property type="component" value="Unassembled WGS sequence"/>
</dbReference>
<feature type="region of interest" description="Disordered" evidence="2">
    <location>
        <begin position="728"/>
        <end position="752"/>
    </location>
</feature>
<sequence>MSSSPASCNRPLQRHPNVEKRVSLGSASKPGAVSMSSYSSSSVTSETPGSPSRGTSTSTSPTEESFSGITDKSVPGSQQHSTINSTPVSTKRHGIFLSPSSQLSSSRVNPTKSVGTTLYDPGPVSPLQSPTRSKAYNNGDFLHHLSPRSAGDLPVTPVRRRTAKELIDHFEQSGGSAPRTAPAMKLSATAPTGSTPRTPLSEARLNGPLPALPIKEPSTQYWQQPSSPSRSPIRSLMNMVGLGKKGKHSEGDAGWKGRRKRSVSPTPIPRRTRALLAEDDEAPVPPRSFESEAGYRLSSYRSNEDRRDAVTMKTNGGLPQRPGPNNARVDSFKEQSYSRPISLSSLGKTDQGYEEEGPGVPLADSAIRRQSTATVSTASAHRLSGLTSLPGSEYPDIAPLFRLVRDTALEQVAQVKALTKELEALRNEIVQVPKEPPVATQDGKEMTLRAIGRPEQPEKTDQLASTLTSIHSQLSGITTDLKNLAPSQESDQNKELTTELRETLPRHSQQLVDIHDKVEQLGVMKNTLAAMNEASCADRASWVQKLDGIVGSIEAFKLDGVHERLDGMRASLAVLEAVAQSQQVEPASIKPISAFRKSSEAPATSPNAQINLSPVHQKLDALAQKQYGPTDEVINKLQEQVQSLSELCTKFVADLERKDLADNAPPNGEQAQGPEISNLLEHLKEERTDQEKYFTDLNSWLQANATQTSSQYHAISTSLQQVAQALAPLASEASSSDTPEIPGSDTEPRQTKGNVLQEIRQALLENNTRNRANDNFLAAANHLIGAANAERQNLTALIATQREENERLLAHFADQIALEIRGQKHSFVDAMEKATALNVEGQLRELKAQISGQLVEMAKGVERLSEERKILEHQIAELLAFKSRFTPADYGDMPSIAPGEYMPQVVTQSSQHRRQAEPAGQGRGPHLSVNSQQPSRGQSRSPSPGPASKRPLPSPNQFQPMPNQIPQMGQRF</sequence>
<feature type="region of interest" description="Disordered" evidence="2">
    <location>
        <begin position="906"/>
        <end position="972"/>
    </location>
</feature>
<feature type="compositionally biased region" description="Low complexity" evidence="2">
    <location>
        <begin position="33"/>
        <end position="68"/>
    </location>
</feature>
<feature type="compositionally biased region" description="Polar residues" evidence="2">
    <location>
        <begin position="334"/>
        <end position="348"/>
    </location>
</feature>
<reference evidence="3 4" key="1">
    <citation type="submission" date="2014-04" db="EMBL/GenBank/DDBJ databases">
        <authorList>
            <consortium name="DOE Joint Genome Institute"/>
            <person name="Kuo A."/>
            <person name="Girlanda M."/>
            <person name="Perotto S."/>
            <person name="Kohler A."/>
            <person name="Nagy L.G."/>
            <person name="Floudas D."/>
            <person name="Copeland A."/>
            <person name="Barry K.W."/>
            <person name="Cichocki N."/>
            <person name="Veneault-Fourrey C."/>
            <person name="LaButti K."/>
            <person name="Lindquist E.A."/>
            <person name="Lipzen A."/>
            <person name="Lundell T."/>
            <person name="Morin E."/>
            <person name="Murat C."/>
            <person name="Sun H."/>
            <person name="Tunlid A."/>
            <person name="Henrissat B."/>
            <person name="Grigoriev I.V."/>
            <person name="Hibbett D.S."/>
            <person name="Martin F."/>
            <person name="Nordberg H.P."/>
            <person name="Cantor M.N."/>
            <person name="Hua S.X."/>
        </authorList>
    </citation>
    <scope>NUCLEOTIDE SEQUENCE [LARGE SCALE GENOMIC DNA]</scope>
    <source>
        <strain evidence="3 4">MUT 4182</strain>
    </source>
</reference>
<evidence type="ECO:0000313" key="3">
    <source>
        <dbReference type="EMBL" id="KIO19550.1"/>
    </source>
</evidence>
<feature type="compositionally biased region" description="Polar residues" evidence="2">
    <location>
        <begin position="107"/>
        <end position="116"/>
    </location>
</feature>
<dbReference type="AlphaFoldDB" id="A0A0C3PWV8"/>
<dbReference type="EMBL" id="KN823215">
    <property type="protein sequence ID" value="KIO19550.1"/>
    <property type="molecule type" value="Genomic_DNA"/>
</dbReference>
<keyword evidence="1" id="KW-0175">Coiled coil</keyword>
<dbReference type="HOGENOM" id="CLU_305276_0_0_1"/>
<feature type="compositionally biased region" description="Polar residues" evidence="2">
    <location>
        <begin position="126"/>
        <end position="136"/>
    </location>
</feature>
<protein>
    <submittedName>
        <fullName evidence="3">Uncharacterized protein</fullName>
    </submittedName>
</protein>
<name>A0A0C3PWV8_9AGAM</name>
<feature type="compositionally biased region" description="Polar residues" evidence="2">
    <location>
        <begin position="955"/>
        <end position="972"/>
    </location>
</feature>
<evidence type="ECO:0000256" key="1">
    <source>
        <dbReference type="SAM" id="Coils"/>
    </source>
</evidence>
<feature type="region of interest" description="Disordered" evidence="2">
    <location>
        <begin position="244"/>
        <end position="361"/>
    </location>
</feature>
<feature type="compositionally biased region" description="Low complexity" evidence="2">
    <location>
        <begin position="97"/>
        <end position="106"/>
    </location>
</feature>
<feature type="compositionally biased region" description="Low complexity" evidence="2">
    <location>
        <begin position="931"/>
        <end position="942"/>
    </location>
</feature>
<feature type="coiled-coil region" evidence="1">
    <location>
        <begin position="854"/>
        <end position="881"/>
    </location>
</feature>
<accession>A0A0C3PWV8</accession>
<proteinExistence type="predicted"/>
<feature type="coiled-coil region" evidence="1">
    <location>
        <begin position="408"/>
        <end position="435"/>
    </location>
</feature>
<organism evidence="3 4">
    <name type="scientific">Tulasnella calospora MUT 4182</name>
    <dbReference type="NCBI Taxonomy" id="1051891"/>
    <lineage>
        <taxon>Eukaryota</taxon>
        <taxon>Fungi</taxon>
        <taxon>Dikarya</taxon>
        <taxon>Basidiomycota</taxon>
        <taxon>Agaricomycotina</taxon>
        <taxon>Agaricomycetes</taxon>
        <taxon>Cantharellales</taxon>
        <taxon>Tulasnellaceae</taxon>
        <taxon>Tulasnella</taxon>
    </lineage>
</organism>
<evidence type="ECO:0000256" key="2">
    <source>
        <dbReference type="SAM" id="MobiDB-lite"/>
    </source>
</evidence>
<dbReference type="STRING" id="1051891.A0A0C3PWV8"/>
<feature type="region of interest" description="Disordered" evidence="2">
    <location>
        <begin position="1"/>
        <end position="156"/>
    </location>
</feature>
<evidence type="ECO:0000313" key="4">
    <source>
        <dbReference type="Proteomes" id="UP000054248"/>
    </source>
</evidence>
<feature type="region of interest" description="Disordered" evidence="2">
    <location>
        <begin position="171"/>
        <end position="208"/>
    </location>
</feature>
<gene>
    <name evidence="3" type="ORF">M407DRAFT_222673</name>
</gene>
<keyword evidence="4" id="KW-1185">Reference proteome</keyword>
<dbReference type="OrthoDB" id="2261329at2759"/>
<reference evidence="4" key="2">
    <citation type="submission" date="2015-01" db="EMBL/GenBank/DDBJ databases">
        <title>Evolutionary Origins and Diversification of the Mycorrhizal Mutualists.</title>
        <authorList>
            <consortium name="DOE Joint Genome Institute"/>
            <consortium name="Mycorrhizal Genomics Consortium"/>
            <person name="Kohler A."/>
            <person name="Kuo A."/>
            <person name="Nagy L.G."/>
            <person name="Floudas D."/>
            <person name="Copeland A."/>
            <person name="Barry K.W."/>
            <person name="Cichocki N."/>
            <person name="Veneault-Fourrey C."/>
            <person name="LaButti K."/>
            <person name="Lindquist E.A."/>
            <person name="Lipzen A."/>
            <person name="Lundell T."/>
            <person name="Morin E."/>
            <person name="Murat C."/>
            <person name="Riley R."/>
            <person name="Ohm R."/>
            <person name="Sun H."/>
            <person name="Tunlid A."/>
            <person name="Henrissat B."/>
            <person name="Grigoriev I.V."/>
            <person name="Hibbett D.S."/>
            <person name="Martin F."/>
        </authorList>
    </citation>
    <scope>NUCLEOTIDE SEQUENCE [LARGE SCALE GENOMIC DNA]</scope>
    <source>
        <strain evidence="4">MUT 4182</strain>
    </source>
</reference>
<feature type="compositionally biased region" description="Polar residues" evidence="2">
    <location>
        <begin position="189"/>
        <end position="198"/>
    </location>
</feature>